<accession>A0A3M7P9J6</accession>
<evidence type="ECO:0000313" key="1">
    <source>
        <dbReference type="EMBL" id="RMZ95755.1"/>
    </source>
</evidence>
<keyword evidence="2" id="KW-1185">Reference proteome</keyword>
<evidence type="ECO:0000313" key="2">
    <source>
        <dbReference type="Proteomes" id="UP000276133"/>
    </source>
</evidence>
<dbReference type="Proteomes" id="UP000276133">
    <property type="component" value="Unassembled WGS sequence"/>
</dbReference>
<dbReference type="EMBL" id="REGN01012342">
    <property type="protein sequence ID" value="RMZ95755.1"/>
    <property type="molecule type" value="Genomic_DNA"/>
</dbReference>
<organism evidence="1 2">
    <name type="scientific">Brachionus plicatilis</name>
    <name type="common">Marine rotifer</name>
    <name type="synonym">Brachionus muelleri</name>
    <dbReference type="NCBI Taxonomy" id="10195"/>
    <lineage>
        <taxon>Eukaryota</taxon>
        <taxon>Metazoa</taxon>
        <taxon>Spiralia</taxon>
        <taxon>Gnathifera</taxon>
        <taxon>Rotifera</taxon>
        <taxon>Eurotatoria</taxon>
        <taxon>Monogononta</taxon>
        <taxon>Pseudotrocha</taxon>
        <taxon>Ploima</taxon>
        <taxon>Brachionidae</taxon>
        <taxon>Brachionus</taxon>
    </lineage>
</organism>
<comment type="caution">
    <text evidence="1">The sequence shown here is derived from an EMBL/GenBank/DDBJ whole genome shotgun (WGS) entry which is preliminary data.</text>
</comment>
<name>A0A3M7P9J6_BRAPC</name>
<gene>
    <name evidence="1" type="ORF">BpHYR1_043253</name>
</gene>
<sequence>MASKLILLAEFNNLAVRNGNKELQDEYSKALGNSSSWHLDLDFFLGLLNNSTIFEKDEWQLASGVYQNSFDQRQNQSLHILVEETHFGDTPNNLAISDQCHISNRREKKILQISICLSNSFENKN</sequence>
<reference evidence="1 2" key="1">
    <citation type="journal article" date="2018" name="Sci. Rep.">
        <title>Genomic signatures of local adaptation to the degree of environmental predictability in rotifers.</title>
        <authorList>
            <person name="Franch-Gras L."/>
            <person name="Hahn C."/>
            <person name="Garcia-Roger E.M."/>
            <person name="Carmona M.J."/>
            <person name="Serra M."/>
            <person name="Gomez A."/>
        </authorList>
    </citation>
    <scope>NUCLEOTIDE SEQUENCE [LARGE SCALE GENOMIC DNA]</scope>
    <source>
        <strain evidence="1">HYR1</strain>
    </source>
</reference>
<dbReference type="AlphaFoldDB" id="A0A3M7P9J6"/>
<proteinExistence type="predicted"/>
<protein>
    <submittedName>
        <fullName evidence="1">Uncharacterized protein</fullName>
    </submittedName>
</protein>